<sequence length="809" mass="91454">MRTHGVKNPQIYKLSKGENRNSEDKGVVVGTADTYYILPYSYRSKREQNDKTGVSTGPQTATFCKWVNLPAPIAPKPHIALPEPGTVSIDWFKPDDFNSLSVEIWAKYAINAFVVLYPDATAEEILAKPPPAWTQLTKHEFMKEYGAEALKPYTFPSQAELDAIRALSPAEEEELADEEGCVKEVKELRTKLRGKDMTTEETKGTAKGKGKAKETNGDKVEIKGEKEKAEERFEGDKEVRENIFCMLTKRVCPVCLELEKEHVYWWNIPNCNYQFVTLHKDRTEVIREGIESSMPFMIKAGRVIYEDLDTQGDLPAPADRAGVEETLGPWEFEEDGMGRTILYKQDVKDQYKYFTTDKGAVICQGRIGFHQHHVREEEADRKEEKRTETKRKKEEKKKETERKEEKKKEAERRRQQKKKEAAEKKEKVEGKKTKTQMTEVTGRKGAKRGRPEQKAKVGQTILSSDKEEDTFNVAEFTDQGSIYTRQYDRAIEWETFRNKHGLIIIKGPVSFTPYSFPYSDTPDEIFFHDFEDKEDHRKAKTNLDTATAGGLSKEWKRHANVPQNQIQHGTKTSKKDDGVGLGGLNDSDIEDTAPTASKNTRWANKACKRINEQRSDFGSQAIRVVDGFFSKDQFKGNPVKIQQHTVWALQPTSPLLYDQPVTKDNTKPKGLFQSQFIIDTLAPSLKAVPKSVQGCPAPRGAVVLAAAALQRVFTRYTEDGIAKPVGQNTSIGEFSRDCAGGIVAGYMANMPKLEDRHWKRIIKACGAKHEAKQVKPMATPSLDKSRRNLVVLPSSSPTRASVNEDDSNT</sequence>
<feature type="region of interest" description="Disordered" evidence="1">
    <location>
        <begin position="196"/>
        <end position="217"/>
    </location>
</feature>
<feature type="region of interest" description="Disordered" evidence="1">
    <location>
        <begin position="374"/>
        <end position="459"/>
    </location>
</feature>
<gene>
    <name evidence="2" type="ORF">AAF712_011623</name>
</gene>
<comment type="caution">
    <text evidence="2">The sequence shown here is derived from an EMBL/GenBank/DDBJ whole genome shotgun (WGS) entry which is preliminary data.</text>
</comment>
<protein>
    <submittedName>
        <fullName evidence="2">Uncharacterized protein</fullName>
    </submittedName>
</protein>
<evidence type="ECO:0000313" key="2">
    <source>
        <dbReference type="EMBL" id="KAL0061536.1"/>
    </source>
</evidence>
<feature type="compositionally biased region" description="Basic and acidic residues" evidence="1">
    <location>
        <begin position="374"/>
        <end position="387"/>
    </location>
</feature>
<dbReference type="EMBL" id="JBBXMP010000132">
    <property type="protein sequence ID" value="KAL0061536.1"/>
    <property type="molecule type" value="Genomic_DNA"/>
</dbReference>
<evidence type="ECO:0000256" key="1">
    <source>
        <dbReference type="SAM" id="MobiDB-lite"/>
    </source>
</evidence>
<feature type="region of interest" description="Disordered" evidence="1">
    <location>
        <begin position="773"/>
        <end position="809"/>
    </location>
</feature>
<feature type="compositionally biased region" description="Polar residues" evidence="1">
    <location>
        <begin position="561"/>
        <end position="570"/>
    </location>
</feature>
<name>A0ABR2ZIN1_9AGAR</name>
<dbReference type="Proteomes" id="UP001437256">
    <property type="component" value="Unassembled WGS sequence"/>
</dbReference>
<evidence type="ECO:0000313" key="3">
    <source>
        <dbReference type="Proteomes" id="UP001437256"/>
    </source>
</evidence>
<feature type="region of interest" description="Disordered" evidence="1">
    <location>
        <begin position="553"/>
        <end position="597"/>
    </location>
</feature>
<keyword evidence="3" id="KW-1185">Reference proteome</keyword>
<organism evidence="2 3">
    <name type="scientific">Marasmius tenuissimus</name>
    <dbReference type="NCBI Taxonomy" id="585030"/>
    <lineage>
        <taxon>Eukaryota</taxon>
        <taxon>Fungi</taxon>
        <taxon>Dikarya</taxon>
        <taxon>Basidiomycota</taxon>
        <taxon>Agaricomycotina</taxon>
        <taxon>Agaricomycetes</taxon>
        <taxon>Agaricomycetidae</taxon>
        <taxon>Agaricales</taxon>
        <taxon>Marasmiineae</taxon>
        <taxon>Marasmiaceae</taxon>
        <taxon>Marasmius</taxon>
    </lineage>
</organism>
<feature type="compositionally biased region" description="Basic and acidic residues" evidence="1">
    <location>
        <begin position="396"/>
        <end position="432"/>
    </location>
</feature>
<proteinExistence type="predicted"/>
<accession>A0ABR2ZIN1</accession>
<reference evidence="2 3" key="1">
    <citation type="submission" date="2024-05" db="EMBL/GenBank/DDBJ databases">
        <title>A draft genome resource for the thread blight pathogen Marasmius tenuissimus strain MS-2.</title>
        <authorList>
            <person name="Yulfo-Soto G.E."/>
            <person name="Baruah I.K."/>
            <person name="Amoako-Attah I."/>
            <person name="Bukari Y."/>
            <person name="Meinhardt L.W."/>
            <person name="Bailey B.A."/>
            <person name="Cohen S.P."/>
        </authorList>
    </citation>
    <scope>NUCLEOTIDE SEQUENCE [LARGE SCALE GENOMIC DNA]</scope>
    <source>
        <strain evidence="2 3">MS-2</strain>
    </source>
</reference>